<evidence type="ECO:0000313" key="2">
    <source>
        <dbReference type="EMBL" id="OIM21503.1"/>
    </source>
</evidence>
<gene>
    <name evidence="2" type="ORF">ATX59_03760</name>
    <name evidence="3" type="ORF">OENI_0756</name>
</gene>
<organism evidence="2 4">
    <name type="scientific">Oenococcus oeni</name>
    <name type="common">Leuconostoc oenos</name>
    <dbReference type="NCBI Taxonomy" id="1247"/>
    <lineage>
        <taxon>Bacteria</taxon>
        <taxon>Bacillati</taxon>
        <taxon>Bacillota</taxon>
        <taxon>Bacilli</taxon>
        <taxon>Lactobacillales</taxon>
        <taxon>Lactobacillaceae</taxon>
        <taxon>Oenococcus</taxon>
    </lineage>
</organism>
<proteinExistence type="predicted"/>
<dbReference type="Proteomes" id="UP000294726">
    <property type="component" value="Chromosome"/>
</dbReference>
<evidence type="ECO:0000259" key="1">
    <source>
        <dbReference type="PROSITE" id="PS50943"/>
    </source>
</evidence>
<dbReference type="PROSITE" id="PS50943">
    <property type="entry name" value="HTH_CROC1"/>
    <property type="match status" value="1"/>
</dbReference>
<dbReference type="InterPro" id="IPR010982">
    <property type="entry name" value="Lambda_DNA-bd_dom_sf"/>
</dbReference>
<dbReference type="SUPFAM" id="SSF48452">
    <property type="entry name" value="TPR-like"/>
    <property type="match status" value="1"/>
</dbReference>
<evidence type="ECO:0000313" key="5">
    <source>
        <dbReference type="Proteomes" id="UP000294726"/>
    </source>
</evidence>
<dbReference type="InterPro" id="IPR019734">
    <property type="entry name" value="TPR_rpt"/>
</dbReference>
<dbReference type="InterPro" id="IPR011990">
    <property type="entry name" value="TPR-like_helical_dom_sf"/>
</dbReference>
<dbReference type="Gene3D" id="1.25.40.10">
    <property type="entry name" value="Tetratricopeptide repeat domain"/>
    <property type="match status" value="1"/>
</dbReference>
<evidence type="ECO:0000313" key="3">
    <source>
        <dbReference type="EMBL" id="VDB97847.1"/>
    </source>
</evidence>
<accession>A0A6N4A7N7</accession>
<reference evidence="2 4" key="1">
    <citation type="journal article" date="2016" name="BMC Genomics">
        <title>Consensus pan-genome assembly of the specialised wine bacterium Oenococcus oeni.</title>
        <authorList>
            <person name="Sternes P.R."/>
            <person name="Borneman A.R."/>
        </authorList>
    </citation>
    <scope>NUCLEOTIDE SEQUENCE [LARGE SCALE GENOMIC DNA]</scope>
    <source>
        <strain evidence="2 4">AWRIB661</strain>
    </source>
</reference>
<name>A0A6N4A7N7_OENOE</name>
<dbReference type="Proteomes" id="UP000181728">
    <property type="component" value="Unassembled WGS sequence"/>
</dbReference>
<evidence type="ECO:0000313" key="4">
    <source>
        <dbReference type="Proteomes" id="UP000181728"/>
    </source>
</evidence>
<protein>
    <submittedName>
        <fullName evidence="2">Transcriptional regulator</fullName>
    </submittedName>
</protein>
<dbReference type="RefSeq" id="WP_071419122.1">
    <property type="nucleotide sequence ID" value="NZ_LR031358.1"/>
</dbReference>
<dbReference type="EMBL" id="MLOK01000033">
    <property type="protein sequence ID" value="OIM21503.1"/>
    <property type="molecule type" value="Genomic_DNA"/>
</dbReference>
<dbReference type="EMBL" id="LR031358">
    <property type="protein sequence ID" value="VDB97847.1"/>
    <property type="molecule type" value="Genomic_DNA"/>
</dbReference>
<dbReference type="InterPro" id="IPR001387">
    <property type="entry name" value="Cro/C1-type_HTH"/>
</dbReference>
<dbReference type="SMART" id="SM00028">
    <property type="entry name" value="TPR"/>
    <property type="match status" value="2"/>
</dbReference>
<dbReference type="SUPFAM" id="SSF47413">
    <property type="entry name" value="lambda repressor-like DNA-binding domains"/>
    <property type="match status" value="1"/>
</dbReference>
<dbReference type="CDD" id="cd00093">
    <property type="entry name" value="HTH_XRE"/>
    <property type="match status" value="1"/>
</dbReference>
<reference evidence="3 5" key="2">
    <citation type="submission" date="2018-08" db="EMBL/GenBank/DDBJ databases">
        <authorList>
            <person name="Lorentzen P. G. S. M."/>
        </authorList>
    </citation>
    <scope>NUCLEOTIDE SEQUENCE [LARGE SCALE GENOMIC DNA]</scope>
    <source>
        <strain evidence="3 5">CRBO_1381</strain>
    </source>
</reference>
<sequence length="282" mass="32637">MKLTIDGNLFRNRRKELKMTQVELASNLTSQTVVCSLEHGVIPKLEVLAEIMQRLSLSLENVFPNSPFCLSKLDELKIKLDNENYRQVWSGLEKIKKTALVSSVEKQKFYYLSASSAFHDGRIEDADFACYELLGFSEKEKLWFFDALANTIKAQIWQLKEDYSKAENCFKRVIKILNDYPYEKETVPSMISYIRIYQALAEHFLLLENFKHAVSYIDKALKILSEEKSTWHLGELLLLKSKIADESGLNEQKEKLILTAEQLYEFGKSPQLGRMLNKSKSN</sequence>
<dbReference type="AlphaFoldDB" id="A0A6N4A7N7"/>
<dbReference type="GO" id="GO:0003677">
    <property type="term" value="F:DNA binding"/>
    <property type="evidence" value="ECO:0007669"/>
    <property type="project" value="InterPro"/>
</dbReference>
<feature type="domain" description="HTH cro/C1-type" evidence="1">
    <location>
        <begin position="10"/>
        <end position="62"/>
    </location>
</feature>